<organism evidence="1 2">
    <name type="scientific">Georhizobium profundi</name>
    <dbReference type="NCBI Taxonomy" id="2341112"/>
    <lineage>
        <taxon>Bacteria</taxon>
        <taxon>Pseudomonadati</taxon>
        <taxon>Pseudomonadota</taxon>
        <taxon>Alphaproteobacteria</taxon>
        <taxon>Hyphomicrobiales</taxon>
        <taxon>Rhizobiaceae</taxon>
        <taxon>Georhizobium</taxon>
    </lineage>
</organism>
<protein>
    <submittedName>
        <fullName evidence="1">Phage tail assembly chaperone</fullName>
    </submittedName>
</protein>
<evidence type="ECO:0000313" key="1">
    <source>
        <dbReference type="EMBL" id="AZN72252.1"/>
    </source>
</evidence>
<dbReference type="AlphaFoldDB" id="A0A3Q8XR53"/>
<gene>
    <name evidence="1" type="ORF">D5400_14070</name>
</gene>
<dbReference type="EMBL" id="CP032509">
    <property type="protein sequence ID" value="AZN72252.1"/>
    <property type="molecule type" value="Genomic_DNA"/>
</dbReference>
<proteinExistence type="predicted"/>
<evidence type="ECO:0000313" key="2">
    <source>
        <dbReference type="Proteomes" id="UP000268192"/>
    </source>
</evidence>
<reference evidence="1 2" key="1">
    <citation type="submission" date="2018-09" db="EMBL/GenBank/DDBJ databases">
        <title>Marinorhizobium profundi gen. nov., sp. nov., isolated from a deep-sea sediment sample from the New Britain Trench and proposal of Marinorhizobiaceae fam. nov. in the order Rhizobiales of the class Alphaproteobacteria.</title>
        <authorList>
            <person name="Cao J."/>
        </authorList>
    </citation>
    <scope>NUCLEOTIDE SEQUENCE [LARGE SCALE GENOMIC DNA]</scope>
    <source>
        <strain evidence="1 2">WS11</strain>
    </source>
</reference>
<accession>A0A3Q8XR53</accession>
<keyword evidence="2" id="KW-1185">Reference proteome</keyword>
<sequence length="66" mass="7284">MFRVATSPKGFAWSPATFWAATFTEYALAMDGASGRFDPAPIVSRQDIAFLARVHGKRPSIRNPKN</sequence>
<name>A0A3Q8XR53_9HYPH</name>
<dbReference type="KEGG" id="abaw:D5400_14070"/>
<dbReference type="Proteomes" id="UP000268192">
    <property type="component" value="Chromosome"/>
</dbReference>